<dbReference type="AlphaFoldDB" id="A0A0A1A435"/>
<dbReference type="Proteomes" id="UP000271008">
    <property type="component" value="Unassembled WGS sequence"/>
</dbReference>
<evidence type="ECO:0000313" key="3">
    <source>
        <dbReference type="EMBL" id="QMP44244.1"/>
    </source>
</evidence>
<evidence type="ECO:0000313" key="6">
    <source>
        <dbReference type="Proteomes" id="UP000472856"/>
    </source>
</evidence>
<dbReference type="EMBL" id="CP057975">
    <property type="protein sequence ID" value="QMP44244.1"/>
    <property type="molecule type" value="Genomic_DNA"/>
</dbReference>
<protein>
    <submittedName>
        <fullName evidence="1">Uncharacterized protein</fullName>
    </submittedName>
</protein>
<evidence type="ECO:0000313" key="5">
    <source>
        <dbReference type="Proteomes" id="UP000271008"/>
    </source>
</evidence>
<dbReference type="EMBL" id="RQTU01000030">
    <property type="protein sequence ID" value="RRD73006.1"/>
    <property type="molecule type" value="Genomic_DNA"/>
</dbReference>
<dbReference type="InterPro" id="IPR058400">
    <property type="entry name" value="DUF8087"/>
</dbReference>
<dbReference type="EMBL" id="DABGZR010000026">
    <property type="protein sequence ID" value="HAJ0997744.1"/>
    <property type="molecule type" value="Genomic_DNA"/>
</dbReference>
<dbReference type="Proteomes" id="UP000514715">
    <property type="component" value="Chromosome"/>
</dbReference>
<proteinExistence type="predicted"/>
<evidence type="ECO:0000313" key="2">
    <source>
        <dbReference type="EMBL" id="NGE91013.1"/>
    </source>
</evidence>
<reference evidence="1" key="1">
    <citation type="journal article" date="2018" name="Genome Biol.">
        <title>SKESA: strategic k-mer extension for scrupulous assemblies.</title>
        <authorList>
            <person name="Souvorov A."/>
            <person name="Agarwala R."/>
            <person name="Lipman D.J."/>
        </authorList>
    </citation>
    <scope>NUCLEOTIDE SEQUENCE [LARGE SCALE GENOMIC DNA]</scope>
    <source>
        <strain evidence="1">EC00605</strain>
    </source>
</reference>
<name>A0A0A1A435_ECOLX</name>
<accession>A0A0A1A435</accession>
<sequence>MNNIPSMPQLGIYVSKIDPTLRITVTDVDIVDDDDESPDDELFYLVRWIEGEDESDMSAMEFELGPVEWHAFVESEQLVFERDPYMDSAPVNSNLAKIRDLLMKTKQNDRS</sequence>
<evidence type="ECO:0000313" key="1">
    <source>
        <dbReference type="EMBL" id="HAJ0997744.1"/>
    </source>
</evidence>
<dbReference type="EMBL" id="JAAJRI010000028">
    <property type="protein sequence ID" value="NGE91013.1"/>
    <property type="molecule type" value="Genomic_DNA"/>
</dbReference>
<evidence type="ECO:0000313" key="4">
    <source>
        <dbReference type="EMBL" id="RRD73006.1"/>
    </source>
</evidence>
<dbReference type="Proteomes" id="UP000472856">
    <property type="component" value="Unassembled WGS sequence"/>
</dbReference>
<reference evidence="2 6" key="4">
    <citation type="submission" date="2020-02" db="EMBL/GenBank/DDBJ databases">
        <title>WGS of Carbapenem-Resistant Enterobacteriaceae.</title>
        <authorList>
            <person name="Tokajian S."/>
            <person name="El Chaar M."/>
            <person name="El Khoury M."/>
        </authorList>
    </citation>
    <scope>NUCLEOTIDE SEQUENCE [LARGE SCALE GENOMIC DNA]</scope>
    <source>
        <strain evidence="2 6">ECM_75</strain>
    </source>
</reference>
<gene>
    <name evidence="4" type="ORF">EIA08_21745</name>
    <name evidence="2" type="ORF">G5603_23005</name>
    <name evidence="1" type="ORF">HL601_19405</name>
    <name evidence="3" type="ORF">HVW04_04965</name>
</gene>
<dbReference type="RefSeq" id="WP_022645574.1">
    <property type="nucleotide sequence ID" value="NZ_AP022098.1"/>
</dbReference>
<dbReference type="Pfam" id="PF26332">
    <property type="entry name" value="DUF8087"/>
    <property type="match status" value="1"/>
</dbReference>
<organism evidence="1">
    <name type="scientific">Escherichia coli</name>
    <dbReference type="NCBI Taxonomy" id="562"/>
    <lineage>
        <taxon>Bacteria</taxon>
        <taxon>Pseudomonadati</taxon>
        <taxon>Pseudomonadota</taxon>
        <taxon>Gammaproteobacteria</taxon>
        <taxon>Enterobacterales</taxon>
        <taxon>Enterobacteriaceae</taxon>
        <taxon>Escherichia</taxon>
    </lineage>
</organism>
<reference evidence="3 7" key="5">
    <citation type="submission" date="2020-06" db="EMBL/GenBank/DDBJ databases">
        <title>REHAB project genomes.</title>
        <authorList>
            <person name="Shaw L.P."/>
        </authorList>
    </citation>
    <scope>NUCLEOTIDE SEQUENCE [LARGE SCALE GENOMIC DNA]</scope>
    <source>
        <strain evidence="3 7">RHB07-C04</strain>
    </source>
</reference>
<evidence type="ECO:0000313" key="7">
    <source>
        <dbReference type="Proteomes" id="UP000514715"/>
    </source>
</evidence>
<reference evidence="1" key="3">
    <citation type="submission" date="2019-09" db="EMBL/GenBank/DDBJ databases">
        <authorList>
            <consortium name="NCBI Pathogen Detection Project"/>
        </authorList>
    </citation>
    <scope>NUCLEOTIDE SEQUENCE</scope>
    <source>
        <strain evidence="1">EC00605</strain>
    </source>
</reference>
<reference evidence="4 5" key="2">
    <citation type="submission" date="2018-11" db="EMBL/GenBank/DDBJ databases">
        <title>Enterobacteriaceae from Patient.</title>
        <authorList>
            <person name="Shen C."/>
            <person name="Yang Y."/>
            <person name="Tian G."/>
        </authorList>
    </citation>
    <scope>NUCLEOTIDE SEQUENCE [LARGE SCALE GENOMIC DNA]</scope>
    <source>
        <strain evidence="4 5">GBGD28</strain>
    </source>
</reference>